<dbReference type="Proteomes" id="UP000184233">
    <property type="component" value="Unassembled WGS sequence"/>
</dbReference>
<accession>A0A1M3KYU7</accession>
<organism evidence="1 2">
    <name type="scientific">Candidatus Kapaibacterium thiocyanatum</name>
    <dbReference type="NCBI Taxonomy" id="1895771"/>
    <lineage>
        <taxon>Bacteria</taxon>
        <taxon>Pseudomonadati</taxon>
        <taxon>Candidatus Kapaibacteriota</taxon>
        <taxon>Candidatus Kapaibacteriia</taxon>
        <taxon>Candidatus Kapaibacteriales</taxon>
        <taxon>Candidatus Kapaibacteriaceae</taxon>
        <taxon>Candidatus Kapaibacterium</taxon>
    </lineage>
</organism>
<evidence type="ECO:0000313" key="2">
    <source>
        <dbReference type="Proteomes" id="UP000184233"/>
    </source>
</evidence>
<dbReference type="STRING" id="1895771.BGO89_06815"/>
<sequence>MARSAHTLAELTAIRDALTTLGNMVLPIGYLIAKNLRIVRTIVDEAHAIGREFTERLIEGRTPRLVVISEATKEVLRPYADGDVVASGERVAYNLTDDDRRRLAAFEQEMNSTDHDVEWHGIAESLVEALTLPGNAVECLLGNIITGSERRKE</sequence>
<evidence type="ECO:0000313" key="1">
    <source>
        <dbReference type="EMBL" id="OJX57677.1"/>
    </source>
</evidence>
<reference evidence="1 2" key="1">
    <citation type="submission" date="2016-09" db="EMBL/GenBank/DDBJ databases">
        <title>Genome-resolved meta-omics ties microbial dynamics to process performance in biotechnology for thiocyanate degradation.</title>
        <authorList>
            <person name="Kantor R.S."/>
            <person name="Huddy R.J."/>
            <person name="Iyer R."/>
            <person name="Thomas B.C."/>
            <person name="Brown C.T."/>
            <person name="Anantharaman K."/>
            <person name="Tringe S."/>
            <person name="Hettich R.L."/>
            <person name="Harrison S.T."/>
            <person name="Banfield J.F."/>
        </authorList>
    </citation>
    <scope>NUCLEOTIDE SEQUENCE [LARGE SCALE GENOMIC DNA]</scope>
    <source>
        <strain evidence="1">59-99</strain>
    </source>
</reference>
<dbReference type="AlphaFoldDB" id="A0A1M3KYU7"/>
<proteinExistence type="predicted"/>
<name>A0A1M3KYU7_9BACT</name>
<gene>
    <name evidence="1" type="ORF">BGO89_06815</name>
</gene>
<comment type="caution">
    <text evidence="1">The sequence shown here is derived from an EMBL/GenBank/DDBJ whole genome shotgun (WGS) entry which is preliminary data.</text>
</comment>
<protein>
    <submittedName>
        <fullName evidence="1">Uncharacterized protein</fullName>
    </submittedName>
</protein>
<dbReference type="EMBL" id="MKVH01000021">
    <property type="protein sequence ID" value="OJX57677.1"/>
    <property type="molecule type" value="Genomic_DNA"/>
</dbReference>